<dbReference type="Pfam" id="PF00561">
    <property type="entry name" value="Abhydrolase_1"/>
    <property type="match status" value="1"/>
</dbReference>
<protein>
    <submittedName>
        <fullName evidence="3">Alpha/beta fold hydrolase</fullName>
    </submittedName>
</protein>
<dbReference type="PRINTS" id="PR00111">
    <property type="entry name" value="ABHYDROLASE"/>
</dbReference>
<dbReference type="Proteomes" id="UP000727993">
    <property type="component" value="Unassembled WGS sequence"/>
</dbReference>
<reference evidence="3 4" key="1">
    <citation type="submission" date="2020-10" db="EMBL/GenBank/DDBJ databases">
        <title>Connecting structure to function with the recovery of over 1000 high-quality activated sludge metagenome-assembled genomes encoding full-length rRNA genes using long-read sequencing.</title>
        <authorList>
            <person name="Singleton C.M."/>
            <person name="Petriglieri F."/>
            <person name="Kristensen J.M."/>
            <person name="Kirkegaard R.H."/>
            <person name="Michaelsen T.Y."/>
            <person name="Andersen M.H."/>
            <person name="Karst S.M."/>
            <person name="Dueholm M.S."/>
            <person name="Nielsen P.H."/>
            <person name="Albertsen M."/>
        </authorList>
    </citation>
    <scope>NUCLEOTIDE SEQUENCE [LARGE SCALE GENOMIC DNA]</scope>
    <source>
        <strain evidence="3">Lyne_18-Q3-R50-59_MAXAC.006</strain>
    </source>
</reference>
<dbReference type="GO" id="GO:0016787">
    <property type="term" value="F:hydrolase activity"/>
    <property type="evidence" value="ECO:0007669"/>
    <property type="project" value="UniProtKB-KW"/>
</dbReference>
<dbReference type="PRINTS" id="PR00412">
    <property type="entry name" value="EPOXHYDRLASE"/>
</dbReference>
<dbReference type="EMBL" id="JADJZA010000007">
    <property type="protein sequence ID" value="MBK9297697.1"/>
    <property type="molecule type" value="Genomic_DNA"/>
</dbReference>
<dbReference type="SUPFAM" id="SSF53474">
    <property type="entry name" value="alpha/beta-Hydrolases"/>
    <property type="match status" value="1"/>
</dbReference>
<evidence type="ECO:0000313" key="3">
    <source>
        <dbReference type="EMBL" id="MBK9297697.1"/>
    </source>
</evidence>
<gene>
    <name evidence="3" type="ORF">IPN02_12880</name>
</gene>
<organism evidence="3 4">
    <name type="scientific">Candidatus Neomicrothrix subdominans</name>
    <dbReference type="NCBI Taxonomy" id="2954438"/>
    <lineage>
        <taxon>Bacteria</taxon>
        <taxon>Bacillati</taxon>
        <taxon>Actinomycetota</taxon>
        <taxon>Acidimicrobiia</taxon>
        <taxon>Acidimicrobiales</taxon>
        <taxon>Microthrixaceae</taxon>
        <taxon>Candidatus Neomicrothrix</taxon>
    </lineage>
</organism>
<sequence>MALTSYRNDGLTFEVDDSGGAAEAVVLLHGFPQTRTSWAGLTPHLVGAGYRVLAPDQRGYSPGARPKRRRDYAIGRLVGDVLALADAAGLKRFHVLGHDWGGGAGWALAEAHPERLLSLTSLSTPHPRAMAASMVRSNQALKSWYMLAFQLPWLPEAIIESNAGGERVRGALIDAGMAPAEADDSMELLRNGAARGALGWYRALPFAGSQESRPTEVSTLYIYSTGDVALSRKAADLTENYVRGPYRYEVLEGVSHWIPDEAADTVAPMILEHLA</sequence>
<dbReference type="InterPro" id="IPR000073">
    <property type="entry name" value="AB_hydrolase_1"/>
</dbReference>
<name>A0A936NEU9_9ACTN</name>
<comment type="caution">
    <text evidence="3">The sequence shown here is derived from an EMBL/GenBank/DDBJ whole genome shotgun (WGS) entry which is preliminary data.</text>
</comment>
<evidence type="ECO:0000256" key="1">
    <source>
        <dbReference type="ARBA" id="ARBA00022801"/>
    </source>
</evidence>
<feature type="domain" description="AB hydrolase-1" evidence="2">
    <location>
        <begin position="24"/>
        <end position="146"/>
    </location>
</feature>
<dbReference type="InterPro" id="IPR000639">
    <property type="entry name" value="Epox_hydrolase-like"/>
</dbReference>
<dbReference type="InterPro" id="IPR029058">
    <property type="entry name" value="AB_hydrolase_fold"/>
</dbReference>
<evidence type="ECO:0000259" key="2">
    <source>
        <dbReference type="Pfam" id="PF00561"/>
    </source>
</evidence>
<dbReference type="PANTHER" id="PTHR43329">
    <property type="entry name" value="EPOXIDE HYDROLASE"/>
    <property type="match status" value="1"/>
</dbReference>
<proteinExistence type="predicted"/>
<keyword evidence="1 3" id="KW-0378">Hydrolase</keyword>
<evidence type="ECO:0000313" key="4">
    <source>
        <dbReference type="Proteomes" id="UP000727993"/>
    </source>
</evidence>
<dbReference type="AlphaFoldDB" id="A0A936NEU9"/>
<accession>A0A936NEU9</accession>
<dbReference type="Gene3D" id="3.40.50.1820">
    <property type="entry name" value="alpha/beta hydrolase"/>
    <property type="match status" value="1"/>
</dbReference>